<reference evidence="2 3" key="1">
    <citation type="submission" date="2017-09" db="EMBL/GenBank/DDBJ databases">
        <title>Phase variable restriction modification systems are present in the genome sequences of periodontal pathogens Prevotella intermedia, Tannerella forsythia and Porphyromonas gingivalis.</title>
        <authorList>
            <person name="Haigh R.D."/>
            <person name="Crawford L."/>
            <person name="Ralph J."/>
            <person name="Wanford J."/>
            <person name="Vartoukian S.R."/>
            <person name="Hijazib K."/>
            <person name="Wade W."/>
            <person name="Oggioni M.R."/>
        </authorList>
    </citation>
    <scope>NUCLEOTIDE SEQUENCE [LARGE SCALE GENOMIC DNA]</scope>
    <source>
        <strain evidence="2 3">WW2834</strain>
    </source>
</reference>
<dbReference type="Proteomes" id="UP000219058">
    <property type="component" value="Unassembled WGS sequence"/>
</dbReference>
<dbReference type="RefSeq" id="WP_097550250.1">
    <property type="nucleotide sequence ID" value="NZ_NSLY01000016.1"/>
</dbReference>
<accession>A0A2A6EEU1</accession>
<keyword evidence="1" id="KW-0812">Transmembrane</keyword>
<evidence type="ECO:0000256" key="1">
    <source>
        <dbReference type="SAM" id="Phobius"/>
    </source>
</evidence>
<feature type="transmembrane region" description="Helical" evidence="1">
    <location>
        <begin position="44"/>
        <end position="61"/>
    </location>
</feature>
<protein>
    <submittedName>
        <fullName evidence="2">Uncharacterized protein</fullName>
    </submittedName>
</protein>
<dbReference type="AlphaFoldDB" id="A0A2A6EEU1"/>
<proteinExistence type="predicted"/>
<dbReference type="EMBL" id="NSLY01000016">
    <property type="protein sequence ID" value="PDP60178.1"/>
    <property type="molecule type" value="Genomic_DNA"/>
</dbReference>
<keyword evidence="1" id="KW-0472">Membrane</keyword>
<sequence length="69" mass="7654">MEDLKQIFLLDKFAALTTKQKLAVLAALATFAMVFTFAMVSKVLYMGVSAILFYLACKWVGRSGISIEE</sequence>
<gene>
    <name evidence="2" type="ORF">CLI71_07055</name>
</gene>
<name>A0A2A6EEU1_PREIN</name>
<organism evidence="2 3">
    <name type="scientific">Prevotella intermedia</name>
    <dbReference type="NCBI Taxonomy" id="28131"/>
    <lineage>
        <taxon>Bacteria</taxon>
        <taxon>Pseudomonadati</taxon>
        <taxon>Bacteroidota</taxon>
        <taxon>Bacteroidia</taxon>
        <taxon>Bacteroidales</taxon>
        <taxon>Prevotellaceae</taxon>
        <taxon>Prevotella</taxon>
    </lineage>
</organism>
<comment type="caution">
    <text evidence="2">The sequence shown here is derived from an EMBL/GenBank/DDBJ whole genome shotgun (WGS) entry which is preliminary data.</text>
</comment>
<keyword evidence="1" id="KW-1133">Transmembrane helix</keyword>
<feature type="transmembrane region" description="Helical" evidence="1">
    <location>
        <begin position="21"/>
        <end position="38"/>
    </location>
</feature>
<evidence type="ECO:0000313" key="2">
    <source>
        <dbReference type="EMBL" id="PDP60178.1"/>
    </source>
</evidence>
<evidence type="ECO:0000313" key="3">
    <source>
        <dbReference type="Proteomes" id="UP000219058"/>
    </source>
</evidence>